<dbReference type="EMBL" id="QBKQ01000001">
    <property type="protein sequence ID" value="PTX44384.1"/>
    <property type="molecule type" value="Genomic_DNA"/>
</dbReference>
<dbReference type="InterPro" id="IPR004993">
    <property type="entry name" value="GH3"/>
</dbReference>
<dbReference type="InterPro" id="IPR055377">
    <property type="entry name" value="GH3_M"/>
</dbReference>
<dbReference type="RefSeq" id="WP_108170346.1">
    <property type="nucleotide sequence ID" value="NZ_QBKQ01000001.1"/>
</dbReference>
<dbReference type="AlphaFoldDB" id="A0A2T6AKN3"/>
<feature type="domain" description="GH3 middle" evidence="1">
    <location>
        <begin position="297"/>
        <end position="365"/>
    </location>
</feature>
<gene>
    <name evidence="3" type="ORF">C8P64_0363</name>
</gene>
<reference evidence="3 4" key="1">
    <citation type="submission" date="2018-04" db="EMBL/GenBank/DDBJ databases">
        <title>Genomic Encyclopedia of Archaeal and Bacterial Type Strains, Phase II (KMG-II): from individual species to whole genera.</title>
        <authorList>
            <person name="Goeker M."/>
        </authorList>
    </citation>
    <scope>NUCLEOTIDE SEQUENCE [LARGE SCALE GENOMIC DNA]</scope>
    <source>
        <strain evidence="3 4">DSM 23082</strain>
    </source>
</reference>
<dbReference type="InterPro" id="IPR055378">
    <property type="entry name" value="GH3_C"/>
</dbReference>
<organism evidence="3 4">
    <name type="scientific">Christiangramia gaetbulicola</name>
    <dbReference type="NCBI Taxonomy" id="703340"/>
    <lineage>
        <taxon>Bacteria</taxon>
        <taxon>Pseudomonadati</taxon>
        <taxon>Bacteroidota</taxon>
        <taxon>Flavobacteriia</taxon>
        <taxon>Flavobacteriales</taxon>
        <taxon>Flavobacteriaceae</taxon>
        <taxon>Christiangramia</taxon>
    </lineage>
</organism>
<comment type="caution">
    <text evidence="3">The sequence shown here is derived from an EMBL/GenBank/DDBJ whole genome shotgun (WGS) entry which is preliminary data.</text>
</comment>
<sequence>MPIPLVNSIASWFLKKRIHQMELFIKYPNEVQNELLRNLISKARNTEFGKKYHFNEIDTYEKFRERVPIQNYEGYEAVIERSRLGESNILWPTPIKWFAKSSGTTNAKSKFIPVSQESLEDCHYAAGKDLLCIYLNNNPQSQLFTGKSLRLGGSKELYQENGTSYGDLSAILIDNMPFWAEFSSTPSNEVSLMHDWEYKMQAIVNETIKEKVSSLAGVPSWMLVLLNNVLETTGNQNLFEVWPQLEVYFHGGVSFEPYASQYQKILPKEDFRFYEIYNASEGFFACQDHNDTKDLLLMLDYGIFYEFIPMEDYGTTEEKAIPLSEVEIGKNYAVVITTNAGLWRYKIGDTVRFTDIDPYRIKVSGRTKHHINVFGEELIIENAETALKKVCLVTNCEIIDYTVAPIFMEGKEKGAHEWIIEFKTPPRDFDNFQKQLDLALQEVNSDYEAKRYNNMTLNMPKIHQARKDLFYDWLKKNNKVGGQHKVPRLSNSRTYIEELLELS</sequence>
<accession>A0A2T6AKN3</accession>
<evidence type="ECO:0000259" key="1">
    <source>
        <dbReference type="Pfam" id="PF23571"/>
    </source>
</evidence>
<dbReference type="Pfam" id="PF23572">
    <property type="entry name" value="GH3_C"/>
    <property type="match status" value="1"/>
</dbReference>
<dbReference type="GO" id="GO:0016881">
    <property type="term" value="F:acid-amino acid ligase activity"/>
    <property type="evidence" value="ECO:0007669"/>
    <property type="project" value="TreeGrafter"/>
</dbReference>
<evidence type="ECO:0000313" key="4">
    <source>
        <dbReference type="Proteomes" id="UP000244174"/>
    </source>
</evidence>
<dbReference type="PANTHER" id="PTHR31901">
    <property type="entry name" value="GH3 DOMAIN-CONTAINING PROTEIN"/>
    <property type="match status" value="1"/>
</dbReference>
<dbReference type="Gene3D" id="3.40.50.12780">
    <property type="entry name" value="N-terminal domain of ligase-like"/>
    <property type="match status" value="1"/>
</dbReference>
<protein>
    <submittedName>
        <fullName evidence="3">GH3 auxin-responsive promoter</fullName>
    </submittedName>
</protein>
<dbReference type="Pfam" id="PF03321">
    <property type="entry name" value="GH3"/>
    <property type="match status" value="1"/>
</dbReference>
<name>A0A2T6AKN3_9FLAO</name>
<dbReference type="Pfam" id="PF23571">
    <property type="entry name" value="GH3_M"/>
    <property type="match status" value="1"/>
</dbReference>
<dbReference type="GO" id="GO:0005737">
    <property type="term" value="C:cytoplasm"/>
    <property type="evidence" value="ECO:0007669"/>
    <property type="project" value="TreeGrafter"/>
</dbReference>
<keyword evidence="4" id="KW-1185">Reference proteome</keyword>
<dbReference type="OrthoDB" id="5678283at2"/>
<evidence type="ECO:0000259" key="2">
    <source>
        <dbReference type="Pfam" id="PF23572"/>
    </source>
</evidence>
<feature type="domain" description="GH3 C-terminal" evidence="2">
    <location>
        <begin position="381"/>
        <end position="493"/>
    </location>
</feature>
<dbReference type="PANTHER" id="PTHR31901:SF9">
    <property type="entry name" value="GH3 DOMAIN-CONTAINING PROTEIN"/>
    <property type="match status" value="1"/>
</dbReference>
<evidence type="ECO:0000313" key="3">
    <source>
        <dbReference type="EMBL" id="PTX44384.1"/>
    </source>
</evidence>
<dbReference type="Proteomes" id="UP000244174">
    <property type="component" value="Unassembled WGS sequence"/>
</dbReference>
<proteinExistence type="predicted"/>
<dbReference type="InterPro" id="IPR042099">
    <property type="entry name" value="ANL_N_sf"/>
</dbReference>